<keyword evidence="3 8" id="KW-0812">Transmembrane</keyword>
<evidence type="ECO:0000256" key="7">
    <source>
        <dbReference type="SAM" id="MobiDB-lite"/>
    </source>
</evidence>
<keyword evidence="11" id="KW-1185">Reference proteome</keyword>
<evidence type="ECO:0000256" key="4">
    <source>
        <dbReference type="ARBA" id="ARBA00022970"/>
    </source>
</evidence>
<feature type="transmembrane region" description="Helical" evidence="8">
    <location>
        <begin position="77"/>
        <end position="101"/>
    </location>
</feature>
<dbReference type="EMBL" id="PDLN01000014">
    <property type="protein sequence ID" value="RDW66792.1"/>
    <property type="molecule type" value="Genomic_DNA"/>
</dbReference>
<feature type="transmembrane region" description="Helical" evidence="8">
    <location>
        <begin position="155"/>
        <end position="173"/>
    </location>
</feature>
<evidence type="ECO:0000256" key="8">
    <source>
        <dbReference type="SAM" id="Phobius"/>
    </source>
</evidence>
<feature type="transmembrane region" description="Helical" evidence="8">
    <location>
        <begin position="321"/>
        <end position="344"/>
    </location>
</feature>
<reference evidence="10 11" key="1">
    <citation type="journal article" date="2018" name="IMA Fungus">
        <title>IMA Genome-F 9: Draft genome sequence of Annulohypoxylon stygium, Aspergillus mulundensis, Berkeleyomyces basicola (syn. Thielaviopsis basicola), Ceratocystis smalleyi, two Cercospora beticola strains, Coleophoma cylindrospora, Fusarium fracticaudum, Phialophora cf. hyalina, and Morchella septimelata.</title>
        <authorList>
            <person name="Wingfield B.D."/>
            <person name="Bills G.F."/>
            <person name="Dong Y."/>
            <person name="Huang W."/>
            <person name="Nel W.J."/>
            <person name="Swalarsk-Parry B.S."/>
            <person name="Vaghefi N."/>
            <person name="Wilken P.M."/>
            <person name="An Z."/>
            <person name="de Beer Z.W."/>
            <person name="De Vos L."/>
            <person name="Chen L."/>
            <person name="Duong T.A."/>
            <person name="Gao Y."/>
            <person name="Hammerbacher A."/>
            <person name="Kikkert J.R."/>
            <person name="Li Y."/>
            <person name="Li H."/>
            <person name="Li K."/>
            <person name="Li Q."/>
            <person name="Liu X."/>
            <person name="Ma X."/>
            <person name="Naidoo K."/>
            <person name="Pethybridge S.J."/>
            <person name="Sun J."/>
            <person name="Steenkamp E.T."/>
            <person name="van der Nest M.A."/>
            <person name="van Wyk S."/>
            <person name="Wingfield M.J."/>
            <person name="Xiong C."/>
            <person name="Yue Q."/>
            <person name="Zhang X."/>
        </authorList>
    </citation>
    <scope>NUCLEOTIDE SEQUENCE [LARGE SCALE GENOMIC DNA]</scope>
    <source>
        <strain evidence="10 11">BP5796</strain>
    </source>
</reference>
<dbReference type="PANTHER" id="PTHR43341:SF1">
    <property type="entry name" value="GENERAL AMINO-ACID PERMEASE GAP1"/>
    <property type="match status" value="1"/>
</dbReference>
<feature type="transmembrane region" description="Helical" evidence="8">
    <location>
        <begin position="475"/>
        <end position="495"/>
    </location>
</feature>
<dbReference type="PIRSF" id="PIRSF006060">
    <property type="entry name" value="AA_transporter"/>
    <property type="match status" value="1"/>
</dbReference>
<gene>
    <name evidence="10" type="ORF">BP5796_09541</name>
</gene>
<feature type="transmembrane region" description="Helical" evidence="8">
    <location>
        <begin position="396"/>
        <end position="417"/>
    </location>
</feature>
<dbReference type="OrthoDB" id="3900342at2759"/>
<comment type="subcellular location">
    <subcellularLocation>
        <location evidence="1">Membrane</location>
        <topology evidence="1">Multi-pass membrane protein</topology>
    </subcellularLocation>
</comment>
<evidence type="ECO:0000256" key="2">
    <source>
        <dbReference type="ARBA" id="ARBA00022448"/>
    </source>
</evidence>
<feature type="transmembrane region" description="Helical" evidence="8">
    <location>
        <begin position="226"/>
        <end position="248"/>
    </location>
</feature>
<feature type="transmembrane region" description="Helical" evidence="8">
    <location>
        <begin position="47"/>
        <end position="65"/>
    </location>
</feature>
<feature type="transmembrane region" description="Helical" evidence="8">
    <location>
        <begin position="185"/>
        <end position="206"/>
    </location>
</feature>
<evidence type="ECO:0000256" key="1">
    <source>
        <dbReference type="ARBA" id="ARBA00004141"/>
    </source>
</evidence>
<organism evidence="10 11">
    <name type="scientific">Coleophoma crateriformis</name>
    <dbReference type="NCBI Taxonomy" id="565419"/>
    <lineage>
        <taxon>Eukaryota</taxon>
        <taxon>Fungi</taxon>
        <taxon>Dikarya</taxon>
        <taxon>Ascomycota</taxon>
        <taxon>Pezizomycotina</taxon>
        <taxon>Leotiomycetes</taxon>
        <taxon>Helotiales</taxon>
        <taxon>Dermateaceae</taxon>
        <taxon>Coleophoma</taxon>
    </lineage>
</organism>
<protein>
    <submittedName>
        <fullName evidence="10">AAT family amino acid transporter-1</fullName>
    </submittedName>
</protein>
<evidence type="ECO:0000313" key="10">
    <source>
        <dbReference type="EMBL" id="RDW66792.1"/>
    </source>
</evidence>
<feature type="transmembrane region" description="Helical" evidence="8">
    <location>
        <begin position="121"/>
        <end position="149"/>
    </location>
</feature>
<name>A0A3D8QYA9_9HELO</name>
<sequence length="544" mass="59249">MSSEEKKPAGTSTSVDSKDVQQDYDNPGEPIVGQTYSLQRNFKARHIQMICLGGCIGSGLFIATGKSLRYGGAPGMLIGYTVICTMALAVMSTMSEATVLWPTTGSFMDHAARFVDPAMGFAIGICEYIAWMTIVAAEGAVFNIIIGYWTDKVPVAAAMTIYLFVVFLIHTLPNSWFAEFEFVTAALKIVAVIILILVCIAIASGAGPTGSTDHAANYKSLPAFPYGFKGVCAVFPLAAWATGGQEIMGITAGEAHMPRWDMPRAFNSLFVRILFIYLSSVSFITVLVNYTDPLLLGTSSVAASPFVIAMKHAGISVLPDLLNVVIILGLCAIGAESLYISSRVQTAMAGMGMMPKIFGRVDKKGRPIWSLLCTMALSAMMTYINCSSTGGVVFTWFSSIASTVYFMAWMVISVTNWQMRKALKVQNDPALELPYAVQSPWYPLASVYLFIMSTLMLALTGYSSMMPVGTEGINVTNFFETFLGVPIFVVAYFGYKLVYRTNFINPAEADLQTGRRPLTEDDIAMLDKYYAQSLGKRALSYFHF</sequence>
<dbReference type="PANTHER" id="PTHR43341">
    <property type="entry name" value="AMINO ACID PERMEASE"/>
    <property type="match status" value="1"/>
</dbReference>
<feature type="domain" description="Amino acid permease/ SLC12A" evidence="9">
    <location>
        <begin position="46"/>
        <end position="502"/>
    </location>
</feature>
<dbReference type="AlphaFoldDB" id="A0A3D8QYA9"/>
<feature type="transmembrane region" description="Helical" evidence="8">
    <location>
        <begin position="365"/>
        <end position="384"/>
    </location>
</feature>
<dbReference type="InterPro" id="IPR004841">
    <property type="entry name" value="AA-permease/SLC12A_dom"/>
</dbReference>
<keyword evidence="4" id="KW-0029">Amino-acid transport</keyword>
<evidence type="ECO:0000256" key="6">
    <source>
        <dbReference type="ARBA" id="ARBA00023136"/>
    </source>
</evidence>
<keyword evidence="5 8" id="KW-1133">Transmembrane helix</keyword>
<evidence type="ECO:0000259" key="9">
    <source>
        <dbReference type="Pfam" id="PF00324"/>
    </source>
</evidence>
<dbReference type="InterPro" id="IPR050524">
    <property type="entry name" value="APC_YAT"/>
</dbReference>
<accession>A0A3D8QYA9</accession>
<keyword evidence="2" id="KW-0813">Transport</keyword>
<feature type="transmembrane region" description="Helical" evidence="8">
    <location>
        <begin position="441"/>
        <end position="463"/>
    </location>
</feature>
<dbReference type="Gene3D" id="1.20.1740.10">
    <property type="entry name" value="Amino acid/polyamine transporter I"/>
    <property type="match status" value="1"/>
</dbReference>
<feature type="transmembrane region" description="Helical" evidence="8">
    <location>
        <begin position="269"/>
        <end position="290"/>
    </location>
</feature>
<dbReference type="GO" id="GO:0015171">
    <property type="term" value="F:amino acid transmembrane transporter activity"/>
    <property type="evidence" value="ECO:0007669"/>
    <property type="project" value="TreeGrafter"/>
</dbReference>
<evidence type="ECO:0000256" key="5">
    <source>
        <dbReference type="ARBA" id="ARBA00022989"/>
    </source>
</evidence>
<dbReference type="Proteomes" id="UP000256328">
    <property type="component" value="Unassembled WGS sequence"/>
</dbReference>
<evidence type="ECO:0000256" key="3">
    <source>
        <dbReference type="ARBA" id="ARBA00022692"/>
    </source>
</evidence>
<proteinExistence type="predicted"/>
<dbReference type="Pfam" id="PF00324">
    <property type="entry name" value="AA_permease"/>
    <property type="match status" value="1"/>
</dbReference>
<dbReference type="GO" id="GO:0016020">
    <property type="term" value="C:membrane"/>
    <property type="evidence" value="ECO:0007669"/>
    <property type="project" value="UniProtKB-SubCell"/>
</dbReference>
<feature type="region of interest" description="Disordered" evidence="7">
    <location>
        <begin position="1"/>
        <end position="31"/>
    </location>
</feature>
<keyword evidence="6 8" id="KW-0472">Membrane</keyword>
<evidence type="ECO:0000313" key="11">
    <source>
        <dbReference type="Proteomes" id="UP000256328"/>
    </source>
</evidence>
<comment type="caution">
    <text evidence="10">The sequence shown here is derived from an EMBL/GenBank/DDBJ whole genome shotgun (WGS) entry which is preliminary data.</text>
</comment>